<dbReference type="FunFam" id="3.30.70.360:FF:000001">
    <property type="entry name" value="N-acetyldiaminopimelate deacetylase"/>
    <property type="match status" value="1"/>
</dbReference>
<dbReference type="NCBIfam" id="TIGR01891">
    <property type="entry name" value="amidohydrolases"/>
    <property type="match status" value="1"/>
</dbReference>
<accession>A0AAV6KV82</accession>
<evidence type="ECO:0000313" key="6">
    <source>
        <dbReference type="Proteomes" id="UP000823749"/>
    </source>
</evidence>
<dbReference type="InterPro" id="IPR017439">
    <property type="entry name" value="Amidohydrolase"/>
</dbReference>
<dbReference type="GO" id="GO:0009850">
    <property type="term" value="P:auxin metabolic process"/>
    <property type="evidence" value="ECO:0007669"/>
    <property type="project" value="TreeGrafter"/>
</dbReference>
<dbReference type="PANTHER" id="PTHR11014">
    <property type="entry name" value="PEPTIDASE M20 FAMILY MEMBER"/>
    <property type="match status" value="1"/>
</dbReference>
<dbReference type="Proteomes" id="UP000823749">
    <property type="component" value="Chromosome 3"/>
</dbReference>
<protein>
    <recommendedName>
        <fullName evidence="4">Peptidase M20 dimerisation domain-containing protein</fullName>
    </recommendedName>
</protein>
<evidence type="ECO:0000256" key="3">
    <source>
        <dbReference type="ARBA" id="ARBA00023211"/>
    </source>
</evidence>
<dbReference type="GO" id="GO:0010179">
    <property type="term" value="F:IAA-Ala conjugate hydrolase activity"/>
    <property type="evidence" value="ECO:0007669"/>
    <property type="project" value="TreeGrafter"/>
</dbReference>
<keyword evidence="6" id="KW-1185">Reference proteome</keyword>
<dbReference type="SUPFAM" id="SSF53187">
    <property type="entry name" value="Zn-dependent exopeptidases"/>
    <property type="match status" value="1"/>
</dbReference>
<feature type="domain" description="Peptidase M20 dimerisation" evidence="4">
    <location>
        <begin position="236"/>
        <end position="332"/>
    </location>
</feature>
<comment type="caution">
    <text evidence="5">The sequence shown here is derived from an EMBL/GenBank/DDBJ whole genome shotgun (WGS) entry which is preliminary data.</text>
</comment>
<keyword evidence="2" id="KW-0378">Hydrolase</keyword>
<organism evidence="5 6">
    <name type="scientific">Rhododendron griersonianum</name>
    <dbReference type="NCBI Taxonomy" id="479676"/>
    <lineage>
        <taxon>Eukaryota</taxon>
        <taxon>Viridiplantae</taxon>
        <taxon>Streptophyta</taxon>
        <taxon>Embryophyta</taxon>
        <taxon>Tracheophyta</taxon>
        <taxon>Spermatophyta</taxon>
        <taxon>Magnoliopsida</taxon>
        <taxon>eudicotyledons</taxon>
        <taxon>Gunneridae</taxon>
        <taxon>Pentapetalae</taxon>
        <taxon>asterids</taxon>
        <taxon>Ericales</taxon>
        <taxon>Ericaceae</taxon>
        <taxon>Ericoideae</taxon>
        <taxon>Rhodoreae</taxon>
        <taxon>Rhododendron</taxon>
    </lineage>
</organism>
<dbReference type="Gene3D" id="3.40.630.10">
    <property type="entry name" value="Zn peptidases"/>
    <property type="match status" value="1"/>
</dbReference>
<gene>
    <name evidence="5" type="ORF">RHGRI_006932</name>
</gene>
<reference evidence="5" key="1">
    <citation type="submission" date="2020-08" db="EMBL/GenBank/DDBJ databases">
        <title>Plant Genome Project.</title>
        <authorList>
            <person name="Zhang R.-G."/>
        </authorList>
    </citation>
    <scope>NUCLEOTIDE SEQUENCE</scope>
    <source>
        <strain evidence="5">WSP0</strain>
        <tissue evidence="5">Leaf</tissue>
    </source>
</reference>
<dbReference type="Pfam" id="PF07687">
    <property type="entry name" value="M20_dimer"/>
    <property type="match status" value="1"/>
</dbReference>
<evidence type="ECO:0000259" key="4">
    <source>
        <dbReference type="Pfam" id="PF07687"/>
    </source>
</evidence>
<dbReference type="SUPFAM" id="SSF55031">
    <property type="entry name" value="Bacterial exopeptidase dimerisation domain"/>
    <property type="match status" value="1"/>
</dbReference>
<dbReference type="PANTHER" id="PTHR11014:SF63">
    <property type="entry name" value="METALLOPEPTIDASE, PUTATIVE (AFU_ORTHOLOGUE AFUA_6G09600)-RELATED"/>
    <property type="match status" value="1"/>
</dbReference>
<dbReference type="Pfam" id="PF01546">
    <property type="entry name" value="Peptidase_M20"/>
    <property type="match status" value="1"/>
</dbReference>
<dbReference type="Gene3D" id="3.30.70.360">
    <property type="match status" value="1"/>
</dbReference>
<dbReference type="InterPro" id="IPR002933">
    <property type="entry name" value="Peptidase_M20"/>
</dbReference>
<dbReference type="InterPro" id="IPR011650">
    <property type="entry name" value="Peptidase_M20_dimer"/>
</dbReference>
<dbReference type="EMBL" id="JACTNZ010000003">
    <property type="protein sequence ID" value="KAG5556491.1"/>
    <property type="molecule type" value="Genomic_DNA"/>
</dbReference>
<keyword evidence="3" id="KW-0464">Manganese</keyword>
<evidence type="ECO:0000256" key="1">
    <source>
        <dbReference type="ARBA" id="ARBA00006153"/>
    </source>
</evidence>
<dbReference type="GO" id="GO:0005783">
    <property type="term" value="C:endoplasmic reticulum"/>
    <property type="evidence" value="ECO:0007669"/>
    <property type="project" value="TreeGrafter"/>
</dbReference>
<dbReference type="AlphaFoldDB" id="A0AAV6KV82"/>
<proteinExistence type="inferred from homology"/>
<dbReference type="InterPro" id="IPR036264">
    <property type="entry name" value="Bact_exopeptidase_dim_dom"/>
</dbReference>
<evidence type="ECO:0000256" key="2">
    <source>
        <dbReference type="ARBA" id="ARBA00022801"/>
    </source>
</evidence>
<comment type="similarity">
    <text evidence="1">Belongs to the peptidase M20 family.</text>
</comment>
<evidence type="ECO:0000313" key="5">
    <source>
        <dbReference type="EMBL" id="KAG5556491.1"/>
    </source>
</evidence>
<name>A0AAV6KV82_9ERIC</name>
<sequence>MKPIHLIPSWAAGCDGKPSSPVLLLAFFIDPAIDVLASPSSSSRMGCGERAGDGVPGPGASGIGEGARVLRVAEVGPEEDPPVPGAGVRGAQHEPARAIRARLARGRVRLAVCGDWGGCFDWVWGEALGCSQGRHGRPPHSEWGYKSKVDGKMHACGHDIHVTMLLGAAKLLQDRKDKLKGTVKLVFQPAEEGRGGAYHMLKEGALDGVEAIFGLHVSPQLPTGSIGSRPGPMMAGSGRFTAVIQGKGGHAVAPHRTRDPVLAASLSVLALQQIVSRETDPLEAKVVSIGFIEGGQAGNVIPETVRFGGTFRSITSEGMSYLQQRIKEVIEIQASVHRCSAVVDFMEEKLRPYPATVNDEAMYRHAKRIGETLLGESNVHLVPVTMGAEDFSFYSQKMAAAFYSIGVMNETMKSHRNLHSPYFIADEEVLPIGAALHASIALSYLGDHVQAQ</sequence>